<dbReference type="AlphaFoldDB" id="A0A1X2G4U9"/>
<dbReference type="EMBL" id="MCGT01000044">
    <property type="protein sequence ID" value="ORX45079.1"/>
    <property type="molecule type" value="Genomic_DNA"/>
</dbReference>
<feature type="domain" description="PEX14-like helix-turn-helix" evidence="3">
    <location>
        <begin position="96"/>
        <end position="173"/>
    </location>
</feature>
<dbReference type="Pfam" id="PF25871">
    <property type="entry name" value="HTH_76"/>
    <property type="match status" value="2"/>
</dbReference>
<evidence type="ECO:0000313" key="5">
    <source>
        <dbReference type="Proteomes" id="UP000242146"/>
    </source>
</evidence>
<dbReference type="Proteomes" id="UP000242146">
    <property type="component" value="Unassembled WGS sequence"/>
</dbReference>
<dbReference type="OrthoDB" id="9936937at2759"/>
<dbReference type="Gene3D" id="3.90.226.10">
    <property type="entry name" value="2-enoyl-CoA Hydratase, Chain A, domain 1"/>
    <property type="match status" value="1"/>
</dbReference>
<dbReference type="InterPro" id="IPR058841">
    <property type="entry name" value="HTH_76"/>
</dbReference>
<proteinExistence type="predicted"/>
<feature type="domain" description="PEX14-like helix-turn-helix" evidence="3">
    <location>
        <begin position="10"/>
        <end position="88"/>
    </location>
</feature>
<reference evidence="4 5" key="1">
    <citation type="submission" date="2016-07" db="EMBL/GenBank/DDBJ databases">
        <title>Pervasive Adenine N6-methylation of Active Genes in Fungi.</title>
        <authorList>
            <consortium name="DOE Joint Genome Institute"/>
            <person name="Mondo S.J."/>
            <person name="Dannebaum R.O."/>
            <person name="Kuo R.C."/>
            <person name="Labutti K."/>
            <person name="Haridas S."/>
            <person name="Kuo A."/>
            <person name="Salamov A."/>
            <person name="Ahrendt S.R."/>
            <person name="Lipzen A."/>
            <person name="Sullivan W."/>
            <person name="Andreopoulos W.B."/>
            <person name="Clum A."/>
            <person name="Lindquist E."/>
            <person name="Daum C."/>
            <person name="Ramamoorthy G.K."/>
            <person name="Gryganskyi A."/>
            <person name="Culley D."/>
            <person name="Magnuson J.K."/>
            <person name="James T.Y."/>
            <person name="O'Malley M.A."/>
            <person name="Stajich J.E."/>
            <person name="Spatafora J.W."/>
            <person name="Visel A."/>
            <person name="Grigoriev I.V."/>
        </authorList>
    </citation>
    <scope>NUCLEOTIDE SEQUENCE [LARGE SCALE GENOMIC DNA]</scope>
    <source>
        <strain evidence="4 5">NRRL 3301</strain>
    </source>
</reference>
<name>A0A1X2G4U9_9FUNG</name>
<dbReference type="Pfam" id="PF16113">
    <property type="entry name" value="ECH_2"/>
    <property type="match status" value="1"/>
</dbReference>
<evidence type="ECO:0000259" key="3">
    <source>
        <dbReference type="Pfam" id="PF25871"/>
    </source>
</evidence>
<evidence type="ECO:0000313" key="4">
    <source>
        <dbReference type="EMBL" id="ORX45079.1"/>
    </source>
</evidence>
<keyword evidence="5" id="KW-1185">Reference proteome</keyword>
<dbReference type="InterPro" id="IPR029045">
    <property type="entry name" value="ClpP/crotonase-like_dom_sf"/>
</dbReference>
<dbReference type="SUPFAM" id="SSF52096">
    <property type="entry name" value="ClpP/crotonase"/>
    <property type="match status" value="1"/>
</dbReference>
<dbReference type="STRING" id="101127.A0A1X2G4U9"/>
<evidence type="ECO:0000256" key="1">
    <source>
        <dbReference type="SAM" id="MobiDB-lite"/>
    </source>
</evidence>
<dbReference type="InterPro" id="IPR045004">
    <property type="entry name" value="ECH_dom"/>
</dbReference>
<protein>
    <submittedName>
        <fullName evidence="4">Uncharacterized protein</fullName>
    </submittedName>
</protein>
<comment type="caution">
    <text evidence="4">The sequence shown here is derived from an EMBL/GenBank/DDBJ whole genome shotgun (WGS) entry which is preliminary data.</text>
</comment>
<feature type="domain" description="Enoyl-CoA hydratase/isomerase" evidence="2">
    <location>
        <begin position="383"/>
        <end position="538"/>
    </location>
</feature>
<feature type="compositionally biased region" description="Polar residues" evidence="1">
    <location>
        <begin position="611"/>
        <end position="643"/>
    </location>
</feature>
<evidence type="ECO:0000259" key="2">
    <source>
        <dbReference type="Pfam" id="PF16113"/>
    </source>
</evidence>
<accession>A0A1X2G4U9</accession>
<gene>
    <name evidence="4" type="ORF">DM01DRAFT_252206</name>
</gene>
<organism evidence="4 5">
    <name type="scientific">Hesseltinella vesiculosa</name>
    <dbReference type="NCBI Taxonomy" id="101127"/>
    <lineage>
        <taxon>Eukaryota</taxon>
        <taxon>Fungi</taxon>
        <taxon>Fungi incertae sedis</taxon>
        <taxon>Mucoromycota</taxon>
        <taxon>Mucoromycotina</taxon>
        <taxon>Mucoromycetes</taxon>
        <taxon>Mucorales</taxon>
        <taxon>Cunninghamellaceae</taxon>
        <taxon>Hesseltinella</taxon>
    </lineage>
</organism>
<feature type="region of interest" description="Disordered" evidence="1">
    <location>
        <begin position="611"/>
        <end position="660"/>
    </location>
</feature>
<sequence>MATFSTEQCKVFEQFKTYEWEKDQVFQAGVSNILQSMAKSQPTATNLDKEFNRSHTNDQFLQLLRAKHFYFNRFKEPFSFDDYLAYELELEQAEQEKLFRRVEAYDYDKDEGYLQGLPNVIQGWVQQQLNDGSGKLWDKSRLELEYTKTKAFYFSACIEKVDIRAYMLWKHDKEKKDVSPCPFANLWQNKGKGRPLKATGGCTITMASPATRNLITASRLRQLGRSLSDALTNDDVTSIFLTATVADTAAAVMPNPDQPIVTKDTKIISQGLAYEATYHHESKNKSAAKALDHLGHERLVYIKQQHLTQPATPKVTLSFVNGQLPLHMAYLLLWPDYIRVATENTLLPCHASLSHAPAPPLLLYSLIASRMARHKPLPSGYFTYLALAPPEFGRLRAPELLRLGLVDVFVPETQLNDVIMHSKRMAFCPQPTTATAVQLVLAMYNAYPGPDRITTWQANIEQVFGDTCTADTTFAHLVNDLESLDSSWSRKILDHWATMPPVLLKAIYKATQDMSGKSPEEILTLEEQINKAWRSSADYDAYSSKTGQWQSSLKSDDDNELVAAYFATDILPPQDDVGFEYEVTEKDVFEQPMLACPVTGQMSAGATCPVTGQTSTSEAKCPVTGQSSTNDAKCPVTGQSSANGEARCPMSEPCLGEASP</sequence>